<keyword evidence="5" id="KW-0456">Lyase</keyword>
<organism evidence="8 9">
    <name type="scientific">Patiria miniata</name>
    <name type="common">Bat star</name>
    <name type="synonym">Asterina miniata</name>
    <dbReference type="NCBI Taxonomy" id="46514"/>
    <lineage>
        <taxon>Eukaryota</taxon>
        <taxon>Metazoa</taxon>
        <taxon>Echinodermata</taxon>
        <taxon>Eleutherozoa</taxon>
        <taxon>Asterozoa</taxon>
        <taxon>Asteroidea</taxon>
        <taxon>Valvatacea</taxon>
        <taxon>Valvatida</taxon>
        <taxon>Asterinidae</taxon>
        <taxon>Patiria</taxon>
    </lineage>
</organism>
<evidence type="ECO:0000256" key="2">
    <source>
        <dbReference type="ARBA" id="ARBA00009637"/>
    </source>
</evidence>
<dbReference type="Pfam" id="PF06339">
    <property type="entry name" value="Ectoine_synth"/>
    <property type="match status" value="1"/>
</dbReference>
<dbReference type="InterPro" id="IPR010462">
    <property type="entry name" value="Ectoine_synth"/>
</dbReference>
<evidence type="ECO:0000256" key="7">
    <source>
        <dbReference type="ARBA" id="ARBA00048714"/>
    </source>
</evidence>
<dbReference type="PANTHER" id="PTHR39289">
    <property type="match status" value="1"/>
</dbReference>
<evidence type="ECO:0000256" key="6">
    <source>
        <dbReference type="ARBA" id="ARBA00033271"/>
    </source>
</evidence>
<comment type="similarity">
    <text evidence="2">Belongs to the ectoine synthase family.</text>
</comment>
<sequence>MLLSLTFNMLITHSDELPEMALPNSALSGVQLTSEKDYSDFTSYEARVPAKSTVCLRSPDGQSSLHFYYCISGRGKCQATANGGQRDVYPDTVVALSSDVTYELTVSDEGAMRVFVVYYPDVELAYRSLAVVRSLSEIDGSERDVDWGNGHSWQYLLQPDGFPLGIHKTRLYPMTSSKLAHQHHIESVYYTSGSVTYKWQDTSGAWVNQSSRIDAENGTNYLLNEHDSHILENHANISDCICILYPVLSGKEKQILTVDGYTGFEATN</sequence>
<dbReference type="GeneID" id="119738561"/>
<evidence type="ECO:0000256" key="4">
    <source>
        <dbReference type="ARBA" id="ARBA00019707"/>
    </source>
</evidence>
<dbReference type="Proteomes" id="UP000887568">
    <property type="component" value="Unplaced"/>
</dbReference>
<dbReference type="GO" id="GO:0019491">
    <property type="term" value="P:ectoine biosynthetic process"/>
    <property type="evidence" value="ECO:0007669"/>
    <property type="project" value="InterPro"/>
</dbReference>
<evidence type="ECO:0000256" key="3">
    <source>
        <dbReference type="ARBA" id="ARBA00013192"/>
    </source>
</evidence>
<accession>A0A914B1M5</accession>
<dbReference type="EC" id="4.2.1.108" evidence="3"/>
<evidence type="ECO:0000313" key="9">
    <source>
        <dbReference type="Proteomes" id="UP000887568"/>
    </source>
</evidence>
<dbReference type="PANTHER" id="PTHR39289:SF1">
    <property type="entry name" value="L-ECTOINE SYNTHASE"/>
    <property type="match status" value="1"/>
</dbReference>
<name>A0A914B1M5_PATMI</name>
<evidence type="ECO:0000256" key="1">
    <source>
        <dbReference type="ARBA" id="ARBA00005181"/>
    </source>
</evidence>
<dbReference type="OMA" id="NMLITHS"/>
<dbReference type="Gene3D" id="2.60.120.10">
    <property type="entry name" value="Jelly Rolls"/>
    <property type="match status" value="2"/>
</dbReference>
<dbReference type="InterPro" id="IPR014710">
    <property type="entry name" value="RmlC-like_jellyroll"/>
</dbReference>
<evidence type="ECO:0000313" key="8">
    <source>
        <dbReference type="EnsemblMetazoa" id="XP_038069396.1"/>
    </source>
</evidence>
<dbReference type="OrthoDB" id="9981529at2759"/>
<comment type="pathway">
    <text evidence="1">Amine and polyamine biosynthesis; ectoine biosynthesis; L-ectoine from L-aspartate 4-semialdehyde: step 3/3.</text>
</comment>
<dbReference type="InterPro" id="IPR011051">
    <property type="entry name" value="RmlC_Cupin_sf"/>
</dbReference>
<protein>
    <recommendedName>
        <fullName evidence="4">L-ectoine synthase</fullName>
        <ecNumber evidence="3">4.2.1.108</ecNumber>
    </recommendedName>
    <alternativeName>
        <fullName evidence="6">N-acetyldiaminobutyrate dehydratase</fullName>
    </alternativeName>
</protein>
<evidence type="ECO:0000256" key="5">
    <source>
        <dbReference type="ARBA" id="ARBA00023239"/>
    </source>
</evidence>
<comment type="catalytic activity">
    <reaction evidence="7">
        <text>(2S)-4-acetamido-2-aminobutanoate = L-ectoine + H2O</text>
        <dbReference type="Rhea" id="RHEA:17281"/>
        <dbReference type="ChEBI" id="CHEBI:15377"/>
        <dbReference type="ChEBI" id="CHEBI:58515"/>
        <dbReference type="ChEBI" id="CHEBI:58929"/>
        <dbReference type="EC" id="4.2.1.108"/>
    </reaction>
</comment>
<proteinExistence type="inferred from homology"/>
<reference evidence="8" key="1">
    <citation type="submission" date="2022-11" db="UniProtKB">
        <authorList>
            <consortium name="EnsemblMetazoa"/>
        </authorList>
    </citation>
    <scope>IDENTIFICATION</scope>
</reference>
<keyword evidence="9" id="KW-1185">Reference proteome</keyword>
<dbReference type="AlphaFoldDB" id="A0A914B1M5"/>
<dbReference type="GO" id="GO:0033990">
    <property type="term" value="F:ectoine synthase activity"/>
    <property type="evidence" value="ECO:0007669"/>
    <property type="project" value="UniProtKB-EC"/>
</dbReference>
<dbReference type="EnsemblMetazoa" id="XM_038213468.1">
    <property type="protein sequence ID" value="XP_038069396.1"/>
    <property type="gene ID" value="LOC119738561"/>
</dbReference>
<dbReference type="RefSeq" id="XP_038069396.1">
    <property type="nucleotide sequence ID" value="XM_038213468.1"/>
</dbReference>
<dbReference type="SUPFAM" id="SSF51182">
    <property type="entry name" value="RmlC-like cupins"/>
    <property type="match status" value="1"/>
</dbReference>